<dbReference type="Pfam" id="PF04994">
    <property type="entry name" value="TfoX_C"/>
    <property type="match status" value="1"/>
</dbReference>
<dbReference type="AlphaFoldDB" id="A0A1I3IA71"/>
<dbReference type="InterPro" id="IPR047525">
    <property type="entry name" value="TfoX-like"/>
</dbReference>
<dbReference type="PANTHER" id="PTHR36121:SF1">
    <property type="entry name" value="PROTEIN SXY"/>
    <property type="match status" value="1"/>
</dbReference>
<gene>
    <name evidence="2" type="ORF">SAMN04488095_0875</name>
</gene>
<dbReference type="Proteomes" id="UP000199110">
    <property type="component" value="Unassembled WGS sequence"/>
</dbReference>
<protein>
    <submittedName>
        <fullName evidence="2">TfoX C-terminal domain-containing protein</fullName>
    </submittedName>
</protein>
<dbReference type="Gene3D" id="1.10.150.20">
    <property type="entry name" value="5' to 3' exonuclease, C-terminal subdomain"/>
    <property type="match status" value="1"/>
</dbReference>
<dbReference type="OrthoDB" id="7861542at2"/>
<evidence type="ECO:0000259" key="1">
    <source>
        <dbReference type="Pfam" id="PF04994"/>
    </source>
</evidence>
<proteinExistence type="predicted"/>
<feature type="domain" description="TfoX C-terminal" evidence="1">
    <location>
        <begin position="6"/>
        <end position="80"/>
    </location>
</feature>
<dbReference type="InterPro" id="IPR007077">
    <property type="entry name" value="TfoX_C"/>
</dbReference>
<organism evidence="2 3">
    <name type="scientific">Jannaschia pohangensis</name>
    <dbReference type="NCBI Taxonomy" id="390807"/>
    <lineage>
        <taxon>Bacteria</taxon>
        <taxon>Pseudomonadati</taxon>
        <taxon>Pseudomonadota</taxon>
        <taxon>Alphaproteobacteria</taxon>
        <taxon>Rhodobacterales</taxon>
        <taxon>Roseobacteraceae</taxon>
        <taxon>Jannaschia</taxon>
    </lineage>
</organism>
<evidence type="ECO:0000313" key="2">
    <source>
        <dbReference type="EMBL" id="SFI44789.1"/>
    </source>
</evidence>
<dbReference type="PANTHER" id="PTHR36121">
    <property type="entry name" value="PROTEIN SXY"/>
    <property type="match status" value="1"/>
</dbReference>
<keyword evidence="3" id="KW-1185">Reference proteome</keyword>
<sequence>MDDSPISALRNMGPAMESVFDKVGIKTVGQLRALGTDAAYQRLLEAGSRPHFIVYYVIEMALQGRPWNDCKGDEKAALRKRFDAVKARGVDTDRTAFEAMMNAIGVIDPDTKS</sequence>
<dbReference type="STRING" id="390807.SAMN04488095_0875"/>
<dbReference type="RefSeq" id="WP_092777453.1">
    <property type="nucleotide sequence ID" value="NZ_FORA01000001.1"/>
</dbReference>
<evidence type="ECO:0000313" key="3">
    <source>
        <dbReference type="Proteomes" id="UP000199110"/>
    </source>
</evidence>
<accession>A0A1I3IA71</accession>
<name>A0A1I3IA71_9RHOB</name>
<reference evidence="2 3" key="1">
    <citation type="submission" date="2016-10" db="EMBL/GenBank/DDBJ databases">
        <authorList>
            <person name="de Groot N.N."/>
        </authorList>
    </citation>
    <scope>NUCLEOTIDE SEQUENCE [LARGE SCALE GENOMIC DNA]</scope>
    <source>
        <strain evidence="2 3">DSM 19073</strain>
    </source>
</reference>
<dbReference type="EMBL" id="FORA01000001">
    <property type="protein sequence ID" value="SFI44789.1"/>
    <property type="molecule type" value="Genomic_DNA"/>
</dbReference>